<dbReference type="Proteomes" id="UP001065613">
    <property type="component" value="Chromosome"/>
</dbReference>
<gene>
    <name evidence="1" type="ORF">KA717_38910</name>
</gene>
<sequence>MNPDFAEMDIRSLRAYVLNNRNDNEAFYVLADRLKASSVSSTVYPCPDTPENLAIMEQAIQEKLGQSIQKKITPQ</sequence>
<dbReference type="KEGG" id="wna:KA717_38910"/>
<dbReference type="InterPro" id="IPR054053">
    <property type="entry name" value="DUF6887"/>
</dbReference>
<protein>
    <submittedName>
        <fullName evidence="1">Uncharacterized protein</fullName>
    </submittedName>
</protein>
<name>A0A977KWM3_9CYAN</name>
<reference evidence="1" key="1">
    <citation type="submission" date="2021-04" db="EMBL/GenBank/DDBJ databases">
        <title>Genome sequence of Woronichinia naegeliana from Washington state freshwater lake bloom.</title>
        <authorList>
            <person name="Dreher T.W."/>
        </authorList>
    </citation>
    <scope>NUCLEOTIDE SEQUENCE</scope>
    <source>
        <strain evidence="1">WA131</strain>
    </source>
</reference>
<proteinExistence type="predicted"/>
<dbReference type="AlphaFoldDB" id="A0A977KWM3"/>
<dbReference type="Pfam" id="PF21826">
    <property type="entry name" value="DUF6887"/>
    <property type="match status" value="1"/>
</dbReference>
<evidence type="ECO:0000313" key="1">
    <source>
        <dbReference type="EMBL" id="UXE61278.1"/>
    </source>
</evidence>
<dbReference type="EMBL" id="CP073041">
    <property type="protein sequence ID" value="UXE61278.1"/>
    <property type="molecule type" value="Genomic_DNA"/>
</dbReference>
<accession>A0A977KWM3</accession>
<organism evidence="1">
    <name type="scientific">Woronichinia naegeliana WA131</name>
    <dbReference type="NCBI Taxonomy" id="2824559"/>
    <lineage>
        <taxon>Bacteria</taxon>
        <taxon>Bacillati</taxon>
        <taxon>Cyanobacteriota</taxon>
        <taxon>Cyanophyceae</taxon>
        <taxon>Synechococcales</taxon>
        <taxon>Coelosphaeriaceae</taxon>
        <taxon>Woronichinia</taxon>
    </lineage>
</organism>